<reference evidence="2 3" key="1">
    <citation type="journal article" date="2020" name="Nat. Commun.">
        <title>Genome of Tripterygium wilfordii and identification of cytochrome P450 involved in triptolide biosynthesis.</title>
        <authorList>
            <person name="Tu L."/>
            <person name="Su P."/>
            <person name="Zhang Z."/>
            <person name="Gao L."/>
            <person name="Wang J."/>
            <person name="Hu T."/>
            <person name="Zhou J."/>
            <person name="Zhang Y."/>
            <person name="Zhao Y."/>
            <person name="Liu Y."/>
            <person name="Song Y."/>
            <person name="Tong Y."/>
            <person name="Lu Y."/>
            <person name="Yang J."/>
            <person name="Xu C."/>
            <person name="Jia M."/>
            <person name="Peters R.J."/>
            <person name="Huang L."/>
            <person name="Gao W."/>
        </authorList>
    </citation>
    <scope>NUCLEOTIDE SEQUENCE [LARGE SCALE GENOMIC DNA]</scope>
    <source>
        <strain evidence="3">cv. XIE 37</strain>
        <tissue evidence="2">Leaf</tissue>
    </source>
</reference>
<organism evidence="2 3">
    <name type="scientific">Tripterygium wilfordii</name>
    <name type="common">Thunder God vine</name>
    <dbReference type="NCBI Taxonomy" id="458696"/>
    <lineage>
        <taxon>Eukaryota</taxon>
        <taxon>Viridiplantae</taxon>
        <taxon>Streptophyta</taxon>
        <taxon>Embryophyta</taxon>
        <taxon>Tracheophyta</taxon>
        <taxon>Spermatophyta</taxon>
        <taxon>Magnoliopsida</taxon>
        <taxon>eudicotyledons</taxon>
        <taxon>Gunneridae</taxon>
        <taxon>Pentapetalae</taxon>
        <taxon>rosids</taxon>
        <taxon>fabids</taxon>
        <taxon>Celastrales</taxon>
        <taxon>Celastraceae</taxon>
        <taxon>Tripterygium</taxon>
    </lineage>
</organism>
<dbReference type="InterPro" id="IPR036047">
    <property type="entry name" value="F-box-like_dom_sf"/>
</dbReference>
<accession>A0A7J7D543</accession>
<dbReference type="PANTHER" id="PTHR31672">
    <property type="entry name" value="BNACNNG10540D PROTEIN"/>
    <property type="match status" value="1"/>
</dbReference>
<dbReference type="InterPro" id="IPR013187">
    <property type="entry name" value="F-box-assoc_dom_typ3"/>
</dbReference>
<dbReference type="InParanoid" id="A0A7J7D543"/>
<name>A0A7J7D543_TRIWF</name>
<dbReference type="SUPFAM" id="SSF117281">
    <property type="entry name" value="Kelch motif"/>
    <property type="match status" value="1"/>
</dbReference>
<dbReference type="Pfam" id="PF12937">
    <property type="entry name" value="F-box-like"/>
    <property type="match status" value="1"/>
</dbReference>
<dbReference type="AlphaFoldDB" id="A0A7J7D543"/>
<dbReference type="EMBL" id="JAAARO010000010">
    <property type="protein sequence ID" value="KAF5741389.1"/>
    <property type="molecule type" value="Genomic_DNA"/>
</dbReference>
<dbReference type="OrthoDB" id="1894463at2759"/>
<feature type="domain" description="F-box" evidence="1">
    <location>
        <begin position="1"/>
        <end position="44"/>
    </location>
</feature>
<dbReference type="InterPro" id="IPR017451">
    <property type="entry name" value="F-box-assoc_interact_dom"/>
</dbReference>
<evidence type="ECO:0000313" key="2">
    <source>
        <dbReference type="EMBL" id="KAF5741389.1"/>
    </source>
</evidence>
<sequence length="379" mass="43875">MDGLPRELALDILSKLPIASILQAKLVCRSWRNLVRHPLLLRMHFSCTAEDNTVVVLHSDHPVRNQLLTVEFSADNENTEIVKRIDLPMMPEFDVVGSINGFLCFCDSFYKNSLYLYNPRANSHKELPGSERFPNQDVVLGFGFHPKTEEFKVVKIVYYSRFHHGIFARHRLSRQQSEVQILTLGCNKSWRSLGQLPYNLIQPPCQVLFKERLHWVTRPHRDSHGMRIISFDLAEEQFQIVPTPECGSLDRCGFTLVVLGDYLSAAVWCLDGKLEIWVMKEYDVKESWMKDFNIDATYVPRGFEQDVDISFTLKKLYTNSPLVRVLCLLMNGEILLAYKCRALVSYDPIRGTFKDLPHQGLPNWFQTVLVGRLDWNDTH</sequence>
<evidence type="ECO:0000259" key="1">
    <source>
        <dbReference type="PROSITE" id="PS50181"/>
    </source>
</evidence>
<dbReference type="SUPFAM" id="SSF81383">
    <property type="entry name" value="F-box domain"/>
    <property type="match status" value="1"/>
</dbReference>
<dbReference type="InterPro" id="IPR050796">
    <property type="entry name" value="SCF_F-box_component"/>
</dbReference>
<dbReference type="Gene3D" id="1.20.1280.50">
    <property type="match status" value="1"/>
</dbReference>
<dbReference type="PANTHER" id="PTHR31672:SF2">
    <property type="entry name" value="F-BOX DOMAIN-CONTAINING PROTEIN"/>
    <property type="match status" value="1"/>
</dbReference>
<dbReference type="Pfam" id="PF08268">
    <property type="entry name" value="FBA_3"/>
    <property type="match status" value="1"/>
</dbReference>
<evidence type="ECO:0000313" key="3">
    <source>
        <dbReference type="Proteomes" id="UP000593562"/>
    </source>
</evidence>
<dbReference type="Proteomes" id="UP000593562">
    <property type="component" value="Unassembled WGS sequence"/>
</dbReference>
<keyword evidence="3" id="KW-1185">Reference proteome</keyword>
<proteinExistence type="predicted"/>
<dbReference type="NCBIfam" id="TIGR01640">
    <property type="entry name" value="F_box_assoc_1"/>
    <property type="match status" value="1"/>
</dbReference>
<gene>
    <name evidence="2" type="ORF">HS088_TW10G00386</name>
</gene>
<dbReference type="SMART" id="SM00256">
    <property type="entry name" value="FBOX"/>
    <property type="match status" value="1"/>
</dbReference>
<comment type="caution">
    <text evidence="2">The sequence shown here is derived from an EMBL/GenBank/DDBJ whole genome shotgun (WGS) entry which is preliminary data.</text>
</comment>
<dbReference type="InterPro" id="IPR015915">
    <property type="entry name" value="Kelch-typ_b-propeller"/>
</dbReference>
<dbReference type="InterPro" id="IPR001810">
    <property type="entry name" value="F-box_dom"/>
</dbReference>
<protein>
    <submittedName>
        <fullName evidence="2">F-box protein</fullName>
    </submittedName>
</protein>
<dbReference type="PROSITE" id="PS50181">
    <property type="entry name" value="FBOX"/>
    <property type="match status" value="1"/>
</dbReference>